<dbReference type="InterPro" id="IPR041619">
    <property type="entry name" value="NAPRTase_C"/>
</dbReference>
<dbReference type="GO" id="GO:0046872">
    <property type="term" value="F:metal ion binding"/>
    <property type="evidence" value="ECO:0007669"/>
    <property type="project" value="UniProtKB-KW"/>
</dbReference>
<dbReference type="AlphaFoldDB" id="A0ABD2KP27"/>
<dbReference type="InterPro" id="IPR040727">
    <property type="entry name" value="NAPRTase_N"/>
</dbReference>
<comment type="caution">
    <text evidence="19">The sequence shown here is derived from an EMBL/GenBank/DDBJ whole genome shotgun (WGS) entry which is preliminary data.</text>
</comment>
<evidence type="ECO:0000313" key="20">
    <source>
        <dbReference type="Proteomes" id="UP001620626"/>
    </source>
</evidence>
<organism evidence="19 20">
    <name type="scientific">Heterodera trifolii</name>
    <dbReference type="NCBI Taxonomy" id="157864"/>
    <lineage>
        <taxon>Eukaryota</taxon>
        <taxon>Metazoa</taxon>
        <taxon>Ecdysozoa</taxon>
        <taxon>Nematoda</taxon>
        <taxon>Chromadorea</taxon>
        <taxon>Rhabditida</taxon>
        <taxon>Tylenchina</taxon>
        <taxon>Tylenchomorpha</taxon>
        <taxon>Tylenchoidea</taxon>
        <taxon>Heteroderidae</taxon>
        <taxon>Heteroderinae</taxon>
        <taxon>Heterodera</taxon>
    </lineage>
</organism>
<comment type="cofactor">
    <cofactor evidence="1">
        <name>Mn(2+)</name>
        <dbReference type="ChEBI" id="CHEBI:29035"/>
    </cofactor>
</comment>
<dbReference type="Pfam" id="PF17767">
    <property type="entry name" value="NAPRTase_N"/>
    <property type="match status" value="1"/>
</dbReference>
<dbReference type="FunFam" id="3.20.20.70:FF:000155">
    <property type="entry name" value="Nicotinate phosphoribosyltransferase"/>
    <property type="match status" value="1"/>
</dbReference>
<dbReference type="InterPro" id="IPR036068">
    <property type="entry name" value="Nicotinate_pribotase-like_C"/>
</dbReference>
<dbReference type="Gene3D" id="3.20.20.70">
    <property type="entry name" value="Aldolase class I"/>
    <property type="match status" value="1"/>
</dbReference>
<evidence type="ECO:0000256" key="15">
    <source>
        <dbReference type="ARBA" id="ARBA00048668"/>
    </source>
</evidence>
<keyword evidence="8 16" id="KW-0436">Ligase</keyword>
<feature type="domain" description="Nicotinate phosphoribosyltransferase C-terminal" evidence="18">
    <location>
        <begin position="423"/>
        <end position="532"/>
    </location>
</feature>
<dbReference type="PANTHER" id="PTHR11098:SF1">
    <property type="entry name" value="NICOTINATE PHOSPHORIBOSYLTRANSFERASE"/>
    <property type="match status" value="1"/>
</dbReference>
<comment type="cofactor">
    <cofactor evidence="2">
        <name>Mg(2+)</name>
        <dbReference type="ChEBI" id="CHEBI:18420"/>
    </cofactor>
</comment>
<evidence type="ECO:0000256" key="5">
    <source>
        <dbReference type="ARBA" id="ARBA00013236"/>
    </source>
</evidence>
<comment type="catalytic activity">
    <reaction evidence="15 16">
        <text>5-phospho-alpha-D-ribose 1-diphosphate + nicotinate + ATP + H2O = nicotinate beta-D-ribonucleotide + ADP + phosphate + diphosphate</text>
        <dbReference type="Rhea" id="RHEA:36163"/>
        <dbReference type="ChEBI" id="CHEBI:15377"/>
        <dbReference type="ChEBI" id="CHEBI:30616"/>
        <dbReference type="ChEBI" id="CHEBI:32544"/>
        <dbReference type="ChEBI" id="CHEBI:33019"/>
        <dbReference type="ChEBI" id="CHEBI:43474"/>
        <dbReference type="ChEBI" id="CHEBI:57502"/>
        <dbReference type="ChEBI" id="CHEBI:58017"/>
        <dbReference type="ChEBI" id="CHEBI:456216"/>
        <dbReference type="EC" id="6.3.4.21"/>
    </reaction>
</comment>
<evidence type="ECO:0000256" key="6">
    <source>
        <dbReference type="ARBA" id="ARBA00021569"/>
    </source>
</evidence>
<feature type="domain" description="Nicotinate phosphoribosyltransferase N-terminal" evidence="17">
    <location>
        <begin position="12"/>
        <end position="140"/>
    </location>
</feature>
<dbReference type="GO" id="GO:0016740">
    <property type="term" value="F:transferase activity"/>
    <property type="evidence" value="ECO:0007669"/>
    <property type="project" value="UniProtKB-KW"/>
</dbReference>
<dbReference type="Pfam" id="PF17956">
    <property type="entry name" value="NAPRTase_C"/>
    <property type="match status" value="1"/>
</dbReference>
<dbReference type="SUPFAM" id="SSF51690">
    <property type="entry name" value="Nicotinate/Quinolinate PRTase C-terminal domain-like"/>
    <property type="match status" value="1"/>
</dbReference>
<evidence type="ECO:0000256" key="8">
    <source>
        <dbReference type="ARBA" id="ARBA00022598"/>
    </source>
</evidence>
<comment type="pathway">
    <text evidence="3 16">Cofactor biosynthesis; NAD(+) biosynthesis; nicotinate D-ribonucleotide from nicotinate: step 1/1.</text>
</comment>
<evidence type="ECO:0000256" key="16">
    <source>
        <dbReference type="RuleBase" id="RU365100"/>
    </source>
</evidence>
<dbReference type="PIRSF" id="PIRSF000484">
    <property type="entry name" value="NAPRT"/>
    <property type="match status" value="1"/>
</dbReference>
<dbReference type="Proteomes" id="UP001620626">
    <property type="component" value="Unassembled WGS sequence"/>
</dbReference>
<evidence type="ECO:0000256" key="12">
    <source>
        <dbReference type="ARBA" id="ARBA00022842"/>
    </source>
</evidence>
<keyword evidence="11" id="KW-0479">Metal-binding</keyword>
<evidence type="ECO:0000256" key="4">
    <source>
        <dbReference type="ARBA" id="ARBA00010897"/>
    </source>
</evidence>
<keyword evidence="20" id="KW-1185">Reference proteome</keyword>
<evidence type="ECO:0000256" key="3">
    <source>
        <dbReference type="ARBA" id="ARBA00004952"/>
    </source>
</evidence>
<evidence type="ECO:0000256" key="1">
    <source>
        <dbReference type="ARBA" id="ARBA00001936"/>
    </source>
</evidence>
<evidence type="ECO:0000256" key="9">
    <source>
        <dbReference type="ARBA" id="ARBA00022642"/>
    </source>
</evidence>
<dbReference type="GO" id="GO:0004516">
    <property type="term" value="F:nicotinate phosphoribosyltransferase activity"/>
    <property type="evidence" value="ECO:0007669"/>
    <property type="project" value="UniProtKB-UniRule"/>
</dbReference>
<evidence type="ECO:0000256" key="11">
    <source>
        <dbReference type="ARBA" id="ARBA00022723"/>
    </source>
</evidence>
<proteinExistence type="inferred from homology"/>
<dbReference type="GO" id="GO:0009435">
    <property type="term" value="P:NAD+ biosynthetic process"/>
    <property type="evidence" value="ECO:0007669"/>
    <property type="project" value="UniProtKB-UniRule"/>
</dbReference>
<dbReference type="CDD" id="cd01570">
    <property type="entry name" value="NAPRTase_A"/>
    <property type="match status" value="1"/>
</dbReference>
<keyword evidence="12" id="KW-0460">Magnesium</keyword>
<comment type="function">
    <text evidence="14">Catalyzes the first step in the biosynthesis of NAD from nicotinic acid, the ATP-dependent synthesis of beta-nicotinate D-ribonucleotide from nicotinate and 5-phospho-D-ribose 1-phosphate. Helps prevent cellular oxidative stress via its role in NAD biosynthesis.</text>
</comment>
<dbReference type="NCBIfam" id="TIGR01513">
    <property type="entry name" value="NAPRTase_put"/>
    <property type="match status" value="1"/>
</dbReference>
<evidence type="ECO:0000256" key="13">
    <source>
        <dbReference type="ARBA" id="ARBA00023211"/>
    </source>
</evidence>
<evidence type="ECO:0000256" key="2">
    <source>
        <dbReference type="ARBA" id="ARBA00001946"/>
    </source>
</evidence>
<dbReference type="EC" id="6.3.4.21" evidence="5 16"/>
<evidence type="ECO:0000259" key="18">
    <source>
        <dbReference type="Pfam" id="PF17956"/>
    </source>
</evidence>
<dbReference type="InterPro" id="IPR013785">
    <property type="entry name" value="Aldolase_TIM"/>
</dbReference>
<keyword evidence="13" id="KW-0464">Manganese</keyword>
<keyword evidence="10 16" id="KW-0808">Transferase</keyword>
<keyword evidence="9 16" id="KW-0662">Pyridine nucleotide biosynthesis</keyword>
<comment type="similarity">
    <text evidence="4 16">Belongs to the NAPRTase family.</text>
</comment>
<gene>
    <name evidence="19" type="ORF">niasHT_022354</name>
</gene>
<reference evidence="19 20" key="1">
    <citation type="submission" date="2024-10" db="EMBL/GenBank/DDBJ databases">
        <authorList>
            <person name="Kim D."/>
        </authorList>
    </citation>
    <scope>NUCLEOTIDE SEQUENCE [LARGE SCALE GENOMIC DNA]</scope>
    <source>
        <strain evidence="19">BH-2024</strain>
    </source>
</reference>
<dbReference type="Gene3D" id="3.20.140.10">
    <property type="entry name" value="nicotinate phosphoribosyltransferase"/>
    <property type="match status" value="1"/>
</dbReference>
<keyword evidence="7" id="KW-0597">Phosphoprotein</keyword>
<sequence length="547" mass="61977">MNDQKKLISQSLLTDDYQVNMAYTYWQQGSHKKHARFELFFRKNPFKGEFTIFAGLEDCLHFIKNLHFSESDLEYIQHIALPYAESAFFDYLRSEFNCKEVKISAVPEGSIVFPRVPLIIVEGPLAVCQLLETPLLNLVNYASLVTTNAARFRLAAGESIGLFEFGLRRAQGPDGALSASKYCFIGGFDSTSNLLAGKLYGIPVSGTMAHSFVTSFEPDEPMKRPNLLLPNDKMVDLFQLSKDKLDFLFKIDSIDWEVARNDLNMGELAAFCAYAIAHPKSLVALIDTYDTLRSGLINFCACALALADLGFRAIGCRIDSGDLAFLSKEIRRRFRQIATDFNFGSKIEWFANLKIVGSNDINEETIIALRTQGHELNAFGVGTHLVTCQQQPALGGVYKLVDLDGKAKIKLSESKHKLLIPGRKKAFRLYSKTGIPLVDLMMLDNEPDPTPHKEILCLHPFEPGKRAKVFPDRVEQLHHIYWNDVNIVMPLPSLSQIREHTRTSLQTLREDHRRFLNPTPYKISLSQQLYDFFLQIWLQNAPIGQLW</sequence>
<dbReference type="InterPro" id="IPR007229">
    <property type="entry name" value="Nic_PRibTrfase-Fam"/>
</dbReference>
<evidence type="ECO:0000313" key="19">
    <source>
        <dbReference type="EMBL" id="KAL3104643.1"/>
    </source>
</evidence>
<dbReference type="PANTHER" id="PTHR11098">
    <property type="entry name" value="NICOTINATE PHOSPHORIBOSYLTRANSFERASE"/>
    <property type="match status" value="1"/>
</dbReference>
<dbReference type="SUPFAM" id="SSF54675">
    <property type="entry name" value="Nicotinate/Quinolinate PRTase N-terminal domain-like"/>
    <property type="match status" value="1"/>
</dbReference>
<protein>
    <recommendedName>
        <fullName evidence="6 16">Nicotinate phosphoribosyltransferase</fullName>
        <ecNumber evidence="5 16">6.3.4.21</ecNumber>
    </recommendedName>
</protein>
<evidence type="ECO:0000259" key="17">
    <source>
        <dbReference type="Pfam" id="PF17767"/>
    </source>
</evidence>
<evidence type="ECO:0000256" key="10">
    <source>
        <dbReference type="ARBA" id="ARBA00022679"/>
    </source>
</evidence>
<accession>A0ABD2KP27</accession>
<evidence type="ECO:0000256" key="7">
    <source>
        <dbReference type="ARBA" id="ARBA00022553"/>
    </source>
</evidence>
<dbReference type="EMBL" id="JBICBT010000704">
    <property type="protein sequence ID" value="KAL3104643.1"/>
    <property type="molecule type" value="Genomic_DNA"/>
</dbReference>
<comment type="PTM">
    <text evidence="16">Transiently phosphorylated on a His residue during the reaction cycle. Phosphorylation strongly increases the affinity for substrates and increases the rate of nicotinate D-ribonucleotide production. Dephosphorylation regenerates the low-affinity form of the enzyme, leading to product release.</text>
</comment>
<name>A0ABD2KP27_9BILA</name>
<evidence type="ECO:0000256" key="14">
    <source>
        <dbReference type="ARBA" id="ARBA00023426"/>
    </source>
</evidence>
<dbReference type="InterPro" id="IPR006405">
    <property type="entry name" value="Nic_PRibTrfase_pncB"/>
</dbReference>